<dbReference type="NCBIfam" id="TIGR00254">
    <property type="entry name" value="GGDEF"/>
    <property type="match status" value="1"/>
</dbReference>
<protein>
    <submittedName>
        <fullName evidence="4">EAL and GGDEF domain-containing protein</fullName>
    </submittedName>
</protein>
<dbReference type="InterPro" id="IPR050706">
    <property type="entry name" value="Cyclic-di-GMP_PDE-like"/>
</dbReference>
<dbReference type="InterPro" id="IPR046342">
    <property type="entry name" value="CBS_dom_sf"/>
</dbReference>
<feature type="domain" description="GGDEF" evidence="3">
    <location>
        <begin position="450"/>
        <end position="602"/>
    </location>
</feature>
<dbReference type="SUPFAM" id="SSF55073">
    <property type="entry name" value="Nucleotide cyclase"/>
    <property type="match status" value="1"/>
</dbReference>
<dbReference type="SUPFAM" id="SSF54631">
    <property type="entry name" value="CBS-domain pair"/>
    <property type="match status" value="1"/>
</dbReference>
<dbReference type="RefSeq" id="WP_191155809.1">
    <property type="nucleotide sequence ID" value="NZ_JACWUN010000009.1"/>
</dbReference>
<organism evidence="4 5">
    <name type="scientific">Pelovirga terrestris</name>
    <dbReference type="NCBI Taxonomy" id="2771352"/>
    <lineage>
        <taxon>Bacteria</taxon>
        <taxon>Pseudomonadati</taxon>
        <taxon>Thermodesulfobacteriota</taxon>
        <taxon>Desulfuromonadia</taxon>
        <taxon>Geobacterales</taxon>
        <taxon>Geobacteraceae</taxon>
        <taxon>Pelovirga</taxon>
    </lineage>
</organism>
<dbReference type="Pfam" id="PF00563">
    <property type="entry name" value="EAL"/>
    <property type="match status" value="1"/>
</dbReference>
<dbReference type="PANTHER" id="PTHR33121:SF76">
    <property type="entry name" value="SIGNALING PROTEIN"/>
    <property type="match status" value="1"/>
</dbReference>
<dbReference type="Pfam" id="PF00990">
    <property type="entry name" value="GGDEF"/>
    <property type="match status" value="1"/>
</dbReference>
<evidence type="ECO:0000256" key="1">
    <source>
        <dbReference type="SAM" id="MobiDB-lite"/>
    </source>
</evidence>
<sequence length="611" mass="69023">MISPINIRIAEQHLAQSIPQVGSELKQMFDDIICHRHLTPHFQPIVDLQTGKIIGYESLIRGPSDSPLHPPGVLFETAIRLNRLVELEILCRDINIEFFSRLQLPGKLFLNISPKALMEPDFPRGFTKQSLNKHGLDSSRLVIELTEDFPIFDIEVVRQNLEYYRNTGFQVALDDLGTAYAGLRLWSELKPDYVKFDKYFIQSINRDPHKKYLIQSLQDIAAQVGCQTIAEGVETIEEYYTVQAIGVTYGQGYYFGRPTSSPVLSLPAEILLQQPNKLSTNYEWGTVTVSCLLKIVPTIQSGISLNEVGDLMEKYPESMSLPVVDGDVAIGILQRRQVWDILASRYGRDLFGKSPVSSLDIISTKILRTEIHTPVEQLSQTITNEGTETQDNIFIILEKGRYRGVGLLVDLLKQITEMQIRNAHYANPLTMLPGNVPIEKKLEYYLAESRAFTVCYFDLDNFKPFNDVYGYSRGDMAIRLTATVLKDGCHPQKDFIGHIGGDDFIIIFCSENWQDRCERILARFAGEILDLYDAEHRLKGGIEALDRQGNMVRYSFISLSIGATHYPGTSSISSHHEISCQAAEAKKQAKKTPGNSLFINRRSQPCSDDND</sequence>
<gene>
    <name evidence="4" type="ORF">ICT70_09190</name>
</gene>
<dbReference type="InterPro" id="IPR035919">
    <property type="entry name" value="EAL_sf"/>
</dbReference>
<evidence type="ECO:0000259" key="2">
    <source>
        <dbReference type="PROSITE" id="PS50883"/>
    </source>
</evidence>
<reference evidence="4" key="1">
    <citation type="submission" date="2020-09" db="EMBL/GenBank/DDBJ databases">
        <title>Pelobacter alkaliphilus sp. nov., a novel anaerobic arsenate-reducing bacterium from terrestrial mud volcano.</title>
        <authorList>
            <person name="Khomyakova M.A."/>
            <person name="Merkel A.Y."/>
            <person name="Slobodkin A.I."/>
        </authorList>
    </citation>
    <scope>NUCLEOTIDE SEQUENCE</scope>
    <source>
        <strain evidence="4">M08fum</strain>
    </source>
</reference>
<dbReference type="Proteomes" id="UP000632828">
    <property type="component" value="Unassembled WGS sequence"/>
</dbReference>
<dbReference type="PROSITE" id="PS50887">
    <property type="entry name" value="GGDEF"/>
    <property type="match status" value="1"/>
</dbReference>
<dbReference type="Gene3D" id="3.30.70.270">
    <property type="match status" value="1"/>
</dbReference>
<dbReference type="EMBL" id="JACWUN010000009">
    <property type="protein sequence ID" value="MBD1400844.1"/>
    <property type="molecule type" value="Genomic_DNA"/>
</dbReference>
<dbReference type="CDD" id="cd01949">
    <property type="entry name" value="GGDEF"/>
    <property type="match status" value="1"/>
</dbReference>
<dbReference type="SUPFAM" id="SSF141868">
    <property type="entry name" value="EAL domain-like"/>
    <property type="match status" value="1"/>
</dbReference>
<accession>A0A8J6UPM4</accession>
<keyword evidence="5" id="KW-1185">Reference proteome</keyword>
<feature type="compositionally biased region" description="Polar residues" evidence="1">
    <location>
        <begin position="593"/>
        <end position="611"/>
    </location>
</feature>
<dbReference type="PROSITE" id="PS50883">
    <property type="entry name" value="EAL"/>
    <property type="match status" value="1"/>
</dbReference>
<evidence type="ECO:0000313" key="4">
    <source>
        <dbReference type="EMBL" id="MBD1400844.1"/>
    </source>
</evidence>
<dbReference type="CDD" id="cd01948">
    <property type="entry name" value="EAL"/>
    <property type="match status" value="1"/>
</dbReference>
<dbReference type="PANTHER" id="PTHR33121">
    <property type="entry name" value="CYCLIC DI-GMP PHOSPHODIESTERASE PDEF"/>
    <property type="match status" value="1"/>
</dbReference>
<dbReference type="InterPro" id="IPR043128">
    <property type="entry name" value="Rev_trsase/Diguanyl_cyclase"/>
</dbReference>
<dbReference type="InterPro" id="IPR000160">
    <property type="entry name" value="GGDEF_dom"/>
</dbReference>
<dbReference type="GO" id="GO:0071111">
    <property type="term" value="F:cyclic-guanylate-specific phosphodiesterase activity"/>
    <property type="evidence" value="ECO:0007669"/>
    <property type="project" value="InterPro"/>
</dbReference>
<comment type="caution">
    <text evidence="4">The sequence shown here is derived from an EMBL/GenBank/DDBJ whole genome shotgun (WGS) entry which is preliminary data.</text>
</comment>
<feature type="region of interest" description="Disordered" evidence="1">
    <location>
        <begin position="583"/>
        <end position="611"/>
    </location>
</feature>
<dbReference type="InterPro" id="IPR001633">
    <property type="entry name" value="EAL_dom"/>
</dbReference>
<name>A0A8J6UPM4_9BACT</name>
<dbReference type="Gene3D" id="3.20.20.450">
    <property type="entry name" value="EAL domain"/>
    <property type="match status" value="1"/>
</dbReference>
<dbReference type="AlphaFoldDB" id="A0A8J6UPM4"/>
<evidence type="ECO:0000259" key="3">
    <source>
        <dbReference type="PROSITE" id="PS50887"/>
    </source>
</evidence>
<evidence type="ECO:0000313" key="5">
    <source>
        <dbReference type="Proteomes" id="UP000632828"/>
    </source>
</evidence>
<feature type="domain" description="EAL" evidence="2">
    <location>
        <begin position="18"/>
        <end position="272"/>
    </location>
</feature>
<dbReference type="InterPro" id="IPR029787">
    <property type="entry name" value="Nucleotide_cyclase"/>
</dbReference>
<proteinExistence type="predicted"/>
<dbReference type="SMART" id="SM00052">
    <property type="entry name" value="EAL"/>
    <property type="match status" value="1"/>
</dbReference>
<dbReference type="SMART" id="SM00267">
    <property type="entry name" value="GGDEF"/>
    <property type="match status" value="1"/>
</dbReference>